<dbReference type="SUPFAM" id="SSF47413">
    <property type="entry name" value="lambda repressor-like DNA-binding domains"/>
    <property type="match status" value="1"/>
</dbReference>
<keyword evidence="1" id="KW-0238">DNA-binding</keyword>
<sequence>MELRIKDVLKEKKVTVVSLAGMIGITQPNMSNIVNGKSTPSLETLEKIANALGVDITELFAPSSSDGIIGVIRIRDTNYNINSVPDLSRLLDRIESGEIVL</sequence>
<dbReference type="InterPro" id="IPR050807">
    <property type="entry name" value="TransReg_Diox_bact_type"/>
</dbReference>
<accession>A0A6N2XKM9</accession>
<proteinExistence type="predicted"/>
<dbReference type="GO" id="GO:0003677">
    <property type="term" value="F:DNA binding"/>
    <property type="evidence" value="ECO:0007669"/>
    <property type="project" value="UniProtKB-KW"/>
</dbReference>
<dbReference type="Pfam" id="PF13443">
    <property type="entry name" value="HTH_26"/>
    <property type="match status" value="1"/>
</dbReference>
<dbReference type="AlphaFoldDB" id="A0A6N2XKM9"/>
<dbReference type="Gene3D" id="1.10.260.40">
    <property type="entry name" value="lambda repressor-like DNA-binding domains"/>
    <property type="match status" value="1"/>
</dbReference>
<gene>
    <name evidence="3" type="ORF">BFLFYP10_04851</name>
</gene>
<dbReference type="GO" id="GO:0005829">
    <property type="term" value="C:cytosol"/>
    <property type="evidence" value="ECO:0007669"/>
    <property type="project" value="TreeGrafter"/>
</dbReference>
<reference evidence="3" key="1">
    <citation type="submission" date="2019-11" db="EMBL/GenBank/DDBJ databases">
        <authorList>
            <person name="Feng L."/>
        </authorList>
    </citation>
    <scope>NUCLEOTIDE SEQUENCE</scope>
    <source>
        <strain evidence="3">BfaecisLFYP10</strain>
    </source>
</reference>
<evidence type="ECO:0000259" key="2">
    <source>
        <dbReference type="PROSITE" id="PS50943"/>
    </source>
</evidence>
<dbReference type="PANTHER" id="PTHR46797:SF1">
    <property type="entry name" value="METHYLPHOSPHONATE SYNTHASE"/>
    <property type="match status" value="1"/>
</dbReference>
<dbReference type="InterPro" id="IPR001387">
    <property type="entry name" value="Cro/C1-type_HTH"/>
</dbReference>
<dbReference type="SMART" id="SM00530">
    <property type="entry name" value="HTH_XRE"/>
    <property type="match status" value="1"/>
</dbReference>
<feature type="domain" description="HTH cro/C1-type" evidence="2">
    <location>
        <begin position="5"/>
        <end position="59"/>
    </location>
</feature>
<dbReference type="PANTHER" id="PTHR46797">
    <property type="entry name" value="HTH-TYPE TRANSCRIPTIONAL REGULATOR"/>
    <property type="match status" value="1"/>
</dbReference>
<dbReference type="EMBL" id="CACRSZ010000099">
    <property type="protein sequence ID" value="VYT54782.1"/>
    <property type="molecule type" value="Genomic_DNA"/>
</dbReference>
<name>A0A6N2XKM9_9BACE</name>
<organism evidence="3">
    <name type="scientific">Bacteroides faecis</name>
    <dbReference type="NCBI Taxonomy" id="674529"/>
    <lineage>
        <taxon>Bacteria</taxon>
        <taxon>Pseudomonadati</taxon>
        <taxon>Bacteroidota</taxon>
        <taxon>Bacteroidia</taxon>
        <taxon>Bacteroidales</taxon>
        <taxon>Bacteroidaceae</taxon>
        <taxon>Bacteroides</taxon>
    </lineage>
</organism>
<dbReference type="PROSITE" id="PS50943">
    <property type="entry name" value="HTH_CROC1"/>
    <property type="match status" value="1"/>
</dbReference>
<dbReference type="RefSeq" id="WP_010538147.1">
    <property type="nucleotide sequence ID" value="NZ_CACRSZ010000099.1"/>
</dbReference>
<dbReference type="GO" id="GO:0003700">
    <property type="term" value="F:DNA-binding transcription factor activity"/>
    <property type="evidence" value="ECO:0007669"/>
    <property type="project" value="TreeGrafter"/>
</dbReference>
<dbReference type="InterPro" id="IPR010982">
    <property type="entry name" value="Lambda_DNA-bd_dom_sf"/>
</dbReference>
<evidence type="ECO:0000313" key="3">
    <source>
        <dbReference type="EMBL" id="VYT54782.1"/>
    </source>
</evidence>
<dbReference type="CDD" id="cd00093">
    <property type="entry name" value="HTH_XRE"/>
    <property type="match status" value="1"/>
</dbReference>
<protein>
    <submittedName>
        <fullName evidence="3">Helix-turn-helix domain protein</fullName>
    </submittedName>
</protein>
<evidence type="ECO:0000256" key="1">
    <source>
        <dbReference type="ARBA" id="ARBA00023125"/>
    </source>
</evidence>